<evidence type="ECO:0000313" key="2">
    <source>
        <dbReference type="EMBL" id="QKN24621.1"/>
    </source>
</evidence>
<dbReference type="GO" id="GO:0006508">
    <property type="term" value="P:proteolysis"/>
    <property type="evidence" value="ECO:0007669"/>
    <property type="project" value="InterPro"/>
</dbReference>
<gene>
    <name evidence="2" type="ORF">GJQ69_09130</name>
    <name evidence="3" type="ORF">GKP14_03285</name>
</gene>
<dbReference type="CDD" id="cd14852">
    <property type="entry name" value="LD-carboxypeptidase"/>
    <property type="match status" value="1"/>
</dbReference>
<dbReference type="InterPro" id="IPR052179">
    <property type="entry name" value="DD-CPase-like"/>
</dbReference>
<reference evidence="4 5" key="1">
    <citation type="submission" date="2019-11" db="EMBL/GenBank/DDBJ databases">
        <authorList>
            <person name="Ren C."/>
            <person name="Wang H."/>
            <person name="Xu Y."/>
        </authorList>
    </citation>
    <scope>NUCLEOTIDE SEQUENCE [LARGE SCALE GENOMIC DNA]</scope>
    <source>
        <strain evidence="5">JNU-WLY1368</strain>
        <strain evidence="2 4">LBM 19010</strain>
    </source>
</reference>
<keyword evidence="2" id="KW-0645">Protease</keyword>
<name>A0A859DXB6_9FIRM</name>
<dbReference type="PANTHER" id="PTHR34385">
    <property type="entry name" value="D-ALANYL-D-ALANINE CARBOXYPEPTIDASE"/>
    <property type="match status" value="1"/>
</dbReference>
<keyword evidence="2" id="KW-0121">Carboxypeptidase</keyword>
<dbReference type="EMBL" id="CP046051">
    <property type="protein sequence ID" value="QKN24621.1"/>
    <property type="molecule type" value="Genomic_DNA"/>
</dbReference>
<dbReference type="KEGG" id="clf:GJQ69_09130"/>
<evidence type="ECO:0000313" key="5">
    <source>
        <dbReference type="Proteomes" id="UP000509623"/>
    </source>
</evidence>
<dbReference type="InterPro" id="IPR009045">
    <property type="entry name" value="Zn_M74/Hedgehog-like"/>
</dbReference>
<dbReference type="Proteomes" id="UP000501316">
    <property type="component" value="Chromosome"/>
</dbReference>
<dbReference type="EMBL" id="CP046161">
    <property type="protein sequence ID" value="QKO30120.1"/>
    <property type="molecule type" value="Genomic_DNA"/>
</dbReference>
<dbReference type="RefSeq" id="WP_086036683.1">
    <property type="nucleotide sequence ID" value="NZ_CP046051.1"/>
</dbReference>
<dbReference type="GO" id="GO:0004180">
    <property type="term" value="F:carboxypeptidase activity"/>
    <property type="evidence" value="ECO:0007669"/>
    <property type="project" value="UniProtKB-KW"/>
</dbReference>
<dbReference type="InterPro" id="IPR058193">
    <property type="entry name" value="VanY/YodJ_core_dom"/>
</dbReference>
<accession>A0A859DXB6</accession>
<dbReference type="Proteomes" id="UP000509623">
    <property type="component" value="Chromosome"/>
</dbReference>
<protein>
    <submittedName>
        <fullName evidence="2">D-alanyl-D-alanine carboxypeptidase family protein</fullName>
    </submittedName>
</protein>
<reference evidence="3" key="3">
    <citation type="journal article" date="2022" name="Int. J. Syst. Evol. Microbiol.">
        <title>Caproicibacterium lactatifermentans sp. nov., isolated from pit clay used for the production of Chinese strong aroma-type liquor.</title>
        <authorList>
            <person name="Wang H."/>
            <person name="Gu Y."/>
            <person name="Zhao D."/>
            <person name="Qiao Z."/>
            <person name="Zheng J."/>
            <person name="Gao J."/>
            <person name="Ren C."/>
            <person name="Xu Y."/>
        </authorList>
    </citation>
    <scope>NUCLEOTIDE SEQUENCE</scope>
    <source>
        <strain evidence="3">JNU-WLY1368</strain>
    </source>
</reference>
<feature type="domain" description="D-alanyl-D-alanine carboxypeptidase-like core" evidence="1">
    <location>
        <begin position="103"/>
        <end position="237"/>
    </location>
</feature>
<dbReference type="Gene3D" id="3.30.1380.10">
    <property type="match status" value="1"/>
</dbReference>
<sequence length="256" mass="27278">MYRYAPTPHKGRREAVFLISVAVLCAAALCTWGITHPRLQAASSSVSAAAAAVSPVSPAPVSSAASSAPTVDRQSWQLRLVNASHPLPANFSVKTSAVGNVRFDARASGALQKMISACNTEGNHLMACSGWRSISLQTTLYHDEIRSKQSNGLQSGAAVAAAAAVVAPPGTSEHNLGLAVDLGSISNQLLDETFAGTPESRWLVKNAASYGFILRYPKGKEQITGIIFEPWHYRYVGVPTAEEIQRKNLCLEEYLA</sequence>
<evidence type="ECO:0000313" key="4">
    <source>
        <dbReference type="Proteomes" id="UP000501316"/>
    </source>
</evidence>
<keyword evidence="2" id="KW-0378">Hydrolase</keyword>
<dbReference type="AlphaFoldDB" id="A0A859DXB6"/>
<dbReference type="PANTHER" id="PTHR34385:SF1">
    <property type="entry name" value="PEPTIDOGLYCAN L-ALANYL-D-GLUTAMATE ENDOPEPTIDASE CWLK"/>
    <property type="match status" value="1"/>
</dbReference>
<dbReference type="InterPro" id="IPR003709">
    <property type="entry name" value="VanY-like_core_dom"/>
</dbReference>
<reference evidence="3" key="2">
    <citation type="journal article" date="2021" name="Appl. Environ. Microbiol.">
        <title>Adaptability of a Caproate-Producing Bacterium Contributes to Its Dominance in an Anaerobic Fermentation System.</title>
        <authorList>
            <person name="Wang H."/>
            <person name="Gu Y."/>
            <person name="Zhou W."/>
            <person name="Zhao D."/>
            <person name="Qiao Z."/>
            <person name="Zheng J."/>
            <person name="Gao J."/>
            <person name="Chen X."/>
            <person name="Ren C."/>
            <person name="Xu Y."/>
        </authorList>
    </citation>
    <scope>NUCLEOTIDE SEQUENCE</scope>
    <source>
        <strain evidence="3">JNU-WLY1368</strain>
    </source>
</reference>
<dbReference type="SUPFAM" id="SSF55166">
    <property type="entry name" value="Hedgehog/DD-peptidase"/>
    <property type="match status" value="1"/>
</dbReference>
<dbReference type="Pfam" id="PF02557">
    <property type="entry name" value="VanY"/>
    <property type="match status" value="1"/>
</dbReference>
<organism evidence="2 4">
    <name type="scientific">Caproicibacterium lactatifermentans</name>
    <dbReference type="NCBI Taxonomy" id="2666138"/>
    <lineage>
        <taxon>Bacteria</taxon>
        <taxon>Bacillati</taxon>
        <taxon>Bacillota</taxon>
        <taxon>Clostridia</taxon>
        <taxon>Eubacteriales</taxon>
        <taxon>Oscillospiraceae</taxon>
        <taxon>Caproicibacterium</taxon>
    </lineage>
</organism>
<keyword evidence="5" id="KW-1185">Reference proteome</keyword>
<evidence type="ECO:0000259" key="1">
    <source>
        <dbReference type="Pfam" id="PF02557"/>
    </source>
</evidence>
<proteinExistence type="predicted"/>
<evidence type="ECO:0000313" key="3">
    <source>
        <dbReference type="EMBL" id="QKO30120.1"/>
    </source>
</evidence>